<reference evidence="1 2" key="1">
    <citation type="journal article" date="2010" name="PLoS ONE">
        <title>Genome sequence of Cronobacter sakazakii BAA-894 and comparative genomic hybridization analysis with other Cronobacter species.</title>
        <authorList>
            <person name="Kucerova E."/>
            <person name="Clifton S.W."/>
            <person name="Xia X.Q."/>
            <person name="Long F."/>
            <person name="Porwollik S."/>
            <person name="Fulton L."/>
            <person name="Fronick C."/>
            <person name="Minx P."/>
            <person name="Kyung K."/>
            <person name="Warren W."/>
            <person name="Fulton R."/>
            <person name="Feng D."/>
            <person name="Wollam A."/>
            <person name="Shah N."/>
            <person name="Bhonagiri V."/>
            <person name="Nash W.E."/>
            <person name="Hallsworth-Pepin K."/>
            <person name="Wilson R.K."/>
            <person name="McClelland M."/>
            <person name="Forsythe S.J."/>
        </authorList>
    </citation>
    <scope>NUCLEOTIDE SEQUENCE [LARGE SCALE GENOMIC DNA]</scope>
    <source>
        <strain evidence="1 2">ATCC BAA-894</strain>
    </source>
</reference>
<dbReference type="KEGG" id="esa:ESA_04279"/>
<sequence>MCSRCVVVLASEIFKLRACQPPEACSFAGHPKDAPLWPAAARRPGHKAGALGVIPVRFTAGFGLPCTVGALRLPTLRSVSGSALRLPTLRAVFFCLTWRVRCAYPPYGQRLRFYVGRVSRAHPPFKLPSPLAPQRAGEDLQRFAELRIRNGQRIKETDNVAVNATAQQQQPLFTGARQHLLRKLRRRLAGLRIVKLYRHHRALPANFGNRRAVRPRLVEHLLQMLAQLVRALAEIFLLNHIQHRVRCRDRQRVTGVGAAKAARRRRVHYFRAPDHARERHPARKAFRHRQQIRLHAVMLHREQFAGARKAALYFIGNQQNAVLVAQRAQGLHKRRRRDVETAFALYRLQHDGGHLIRRDIGFENTLQACHRVIHRHAVQGVRVLRVEHRARERAEADFVRCHFAGERHRHKRAPVKAAAEGD</sequence>
<evidence type="ECO:0000313" key="1">
    <source>
        <dbReference type="EMBL" id="ABU79459.1"/>
    </source>
</evidence>
<organism evidence="1 2">
    <name type="scientific">Cronobacter sakazakii (strain ATCC BAA-894)</name>
    <name type="common">Enterobacter sakazakii</name>
    <dbReference type="NCBI Taxonomy" id="290339"/>
    <lineage>
        <taxon>Bacteria</taxon>
        <taxon>Pseudomonadati</taxon>
        <taxon>Pseudomonadota</taxon>
        <taxon>Gammaproteobacteria</taxon>
        <taxon>Enterobacterales</taxon>
        <taxon>Enterobacteriaceae</taxon>
        <taxon>Cronobacter</taxon>
    </lineage>
</organism>
<dbReference type="Proteomes" id="UP000000260">
    <property type="component" value="Chromosome"/>
</dbReference>
<keyword evidence="2" id="KW-1185">Reference proteome</keyword>
<dbReference type="EMBL" id="CP000783">
    <property type="protein sequence ID" value="ABU79459.1"/>
    <property type="molecule type" value="Genomic_DNA"/>
</dbReference>
<protein>
    <submittedName>
        <fullName evidence="1">Uncharacterized protein</fullName>
    </submittedName>
</protein>
<evidence type="ECO:0000313" key="2">
    <source>
        <dbReference type="Proteomes" id="UP000000260"/>
    </source>
</evidence>
<accession>A7MH93</accession>
<dbReference type="HOGENOM" id="CLU_650056_0_0_6"/>
<gene>
    <name evidence="1" type="ordered locus">ESA_04279</name>
</gene>
<proteinExistence type="predicted"/>
<name>A7MH93_CROS8</name>
<dbReference type="AlphaFoldDB" id="A7MH93"/>